<keyword evidence="3 9" id="KW-0812">Transmembrane</keyword>
<dbReference type="Gene3D" id="1.10.760.10">
    <property type="entry name" value="Cytochrome c-like domain"/>
    <property type="match status" value="1"/>
</dbReference>
<keyword evidence="2 8" id="KW-0349">Heme</keyword>
<dbReference type="InterPro" id="IPR036909">
    <property type="entry name" value="Cyt_c-like_dom_sf"/>
</dbReference>
<evidence type="ECO:0000313" key="12">
    <source>
        <dbReference type="EMBL" id="EEG32744.1"/>
    </source>
</evidence>
<keyword evidence="4 8" id="KW-0479">Metal-binding</keyword>
<organism evidence="12 13">
    <name type="scientific">Neisseria flavescens NRL30031/H210</name>
    <dbReference type="NCBI Taxonomy" id="546264"/>
    <lineage>
        <taxon>Bacteria</taxon>
        <taxon>Pseudomonadati</taxon>
        <taxon>Pseudomonadota</taxon>
        <taxon>Betaproteobacteria</taxon>
        <taxon>Neisseriales</taxon>
        <taxon>Neisseriaceae</taxon>
        <taxon>Neisseria</taxon>
    </lineage>
</organism>
<name>C0EQD5_NEIFL</name>
<sequence length="266" mass="30061">MRAAKMKQTLKNWFAALLLAVPMSAAVASGGGHYEKVDIDLRDQVSLQHGAQIFTNYCLSCHSASGMRFNRLKDIGLTEDEIKKNLMFTTDNVGDVMVAAMDPKDASKWLGAPPPDLTLIARSKGADYLYAYMRGFYKDPTRPTGWNNTVLAGASMPHPLWEQQGVQAVELDAKGQPVMIKDEHGNLTPKLYWESTGLHSRRLPNGKVIQKEYDTYVRDLVNYLVYMGEPAQLQRHRIGYMVLAFLFAVMLPLAYFLKKEFWKDVH</sequence>
<dbReference type="SUPFAM" id="SSF46626">
    <property type="entry name" value="Cytochrome c"/>
    <property type="match status" value="1"/>
</dbReference>
<feature type="signal peptide" evidence="10">
    <location>
        <begin position="1"/>
        <end position="28"/>
    </location>
</feature>
<protein>
    <submittedName>
        <fullName evidence="12">Cytochrome C1 family</fullName>
    </submittedName>
</protein>
<comment type="cofactor">
    <cofactor evidence="8">
        <name>heme c</name>
        <dbReference type="ChEBI" id="CHEBI:61717"/>
    </cofactor>
    <text evidence="8">Binds 1 heme c group covalently per subunit.</text>
</comment>
<evidence type="ECO:0000256" key="8">
    <source>
        <dbReference type="PIRSR" id="PIRSR602326-1"/>
    </source>
</evidence>
<keyword evidence="10" id="KW-0732">Signal</keyword>
<dbReference type="GO" id="GO:0009055">
    <property type="term" value="F:electron transfer activity"/>
    <property type="evidence" value="ECO:0007669"/>
    <property type="project" value="InterPro"/>
</dbReference>
<evidence type="ECO:0000256" key="9">
    <source>
        <dbReference type="SAM" id="Phobius"/>
    </source>
</evidence>
<comment type="caution">
    <text evidence="12">The sequence shown here is derived from an EMBL/GenBank/DDBJ whole genome shotgun (WGS) entry which is preliminary data.</text>
</comment>
<dbReference type="Pfam" id="PF02167">
    <property type="entry name" value="Cytochrom_C1"/>
    <property type="match status" value="1"/>
</dbReference>
<evidence type="ECO:0000256" key="5">
    <source>
        <dbReference type="ARBA" id="ARBA00022989"/>
    </source>
</evidence>
<gene>
    <name evidence="12" type="ORF">NEIFLAOT_02177</name>
</gene>
<proteinExistence type="predicted"/>
<dbReference type="InterPro" id="IPR009056">
    <property type="entry name" value="Cyt_c-like_dom"/>
</dbReference>
<keyword evidence="6 8" id="KW-0408">Iron</keyword>
<feature type="binding site" description="covalent" evidence="8">
    <location>
        <position position="58"/>
    </location>
    <ligand>
        <name>heme c</name>
        <dbReference type="ChEBI" id="CHEBI:61717"/>
    </ligand>
</feature>
<evidence type="ECO:0000256" key="1">
    <source>
        <dbReference type="ARBA" id="ARBA00004370"/>
    </source>
</evidence>
<dbReference type="GO" id="GO:0046872">
    <property type="term" value="F:metal ion binding"/>
    <property type="evidence" value="ECO:0007669"/>
    <property type="project" value="UniProtKB-KW"/>
</dbReference>
<evidence type="ECO:0000259" key="11">
    <source>
        <dbReference type="PROSITE" id="PS51007"/>
    </source>
</evidence>
<evidence type="ECO:0000256" key="3">
    <source>
        <dbReference type="ARBA" id="ARBA00022692"/>
    </source>
</evidence>
<keyword evidence="13" id="KW-1185">Reference proteome</keyword>
<dbReference type="eggNOG" id="COG2857">
    <property type="taxonomic scope" value="Bacteria"/>
</dbReference>
<feature type="chain" id="PRO_5002898049" evidence="10">
    <location>
        <begin position="29"/>
        <end position="266"/>
    </location>
</feature>
<feature type="domain" description="Cytochrome c" evidence="11">
    <location>
        <begin position="45"/>
        <end position="137"/>
    </location>
</feature>
<dbReference type="InterPro" id="IPR002326">
    <property type="entry name" value="Cyt_c1"/>
</dbReference>
<evidence type="ECO:0000256" key="7">
    <source>
        <dbReference type="ARBA" id="ARBA00023136"/>
    </source>
</evidence>
<evidence type="ECO:0000256" key="2">
    <source>
        <dbReference type="ARBA" id="ARBA00022617"/>
    </source>
</evidence>
<feature type="binding site" description="covalent" evidence="8">
    <location>
        <position position="61"/>
    </location>
    <ligand>
        <name>heme c</name>
        <dbReference type="ChEBI" id="CHEBI:61717"/>
    </ligand>
</feature>
<comment type="subcellular location">
    <subcellularLocation>
        <location evidence="1">Membrane</location>
    </subcellularLocation>
</comment>
<feature type="binding site" description="covalent" evidence="8">
    <location>
        <position position="62"/>
    </location>
    <ligand>
        <name>heme c</name>
        <dbReference type="ChEBI" id="CHEBI:61717"/>
    </ligand>
</feature>
<dbReference type="PANTHER" id="PTHR10266">
    <property type="entry name" value="CYTOCHROME C1"/>
    <property type="match status" value="1"/>
</dbReference>
<keyword evidence="5 9" id="KW-1133">Transmembrane helix</keyword>
<evidence type="ECO:0000256" key="6">
    <source>
        <dbReference type="ARBA" id="ARBA00023004"/>
    </source>
</evidence>
<evidence type="ECO:0000313" key="13">
    <source>
        <dbReference type="Proteomes" id="UP000004457"/>
    </source>
</evidence>
<evidence type="ECO:0000256" key="4">
    <source>
        <dbReference type="ARBA" id="ARBA00022723"/>
    </source>
</evidence>
<dbReference type="GO" id="GO:0020037">
    <property type="term" value="F:heme binding"/>
    <property type="evidence" value="ECO:0007669"/>
    <property type="project" value="InterPro"/>
</dbReference>
<evidence type="ECO:0000256" key="10">
    <source>
        <dbReference type="SAM" id="SignalP"/>
    </source>
</evidence>
<dbReference type="AlphaFoldDB" id="C0EQD5"/>
<dbReference type="Proteomes" id="UP000004457">
    <property type="component" value="Unassembled WGS sequence"/>
</dbReference>
<dbReference type="EMBL" id="ACEN01000098">
    <property type="protein sequence ID" value="EEG32744.1"/>
    <property type="molecule type" value="Genomic_DNA"/>
</dbReference>
<dbReference type="PROSITE" id="PS51007">
    <property type="entry name" value="CYTC"/>
    <property type="match status" value="1"/>
</dbReference>
<feature type="transmembrane region" description="Helical" evidence="9">
    <location>
        <begin position="238"/>
        <end position="257"/>
    </location>
</feature>
<accession>C0EQD5</accession>
<reference evidence="12 13" key="1">
    <citation type="submission" date="2009-01" db="EMBL/GenBank/DDBJ databases">
        <authorList>
            <person name="Fulton L."/>
            <person name="Clifton S."/>
            <person name="Chinwalla A.T."/>
            <person name="Mitreva M."/>
            <person name="Sodergren E."/>
            <person name="Weinstock G."/>
            <person name="Clifton S."/>
            <person name="Dooling D.J."/>
            <person name="Fulton B."/>
            <person name="Minx P."/>
            <person name="Pepin K.H."/>
            <person name="Johnson M."/>
            <person name="Bhonagiri V."/>
            <person name="Nash W.E."/>
            <person name="Mardis E.R."/>
            <person name="Wilson R.K."/>
        </authorList>
    </citation>
    <scope>NUCLEOTIDE SEQUENCE [LARGE SCALE GENOMIC DNA]</scope>
    <source>
        <strain evidence="12 13">NRL30031/H210</strain>
    </source>
</reference>
<keyword evidence="7 9" id="KW-0472">Membrane</keyword>
<dbReference type="PRINTS" id="PR00603">
    <property type="entry name" value="CYTOCHROMEC1"/>
</dbReference>
<dbReference type="GO" id="GO:0016020">
    <property type="term" value="C:membrane"/>
    <property type="evidence" value="ECO:0007669"/>
    <property type="project" value="UniProtKB-SubCell"/>
</dbReference>
<dbReference type="PANTHER" id="PTHR10266:SF3">
    <property type="entry name" value="CYTOCHROME C1, HEME PROTEIN, MITOCHONDRIAL"/>
    <property type="match status" value="1"/>
</dbReference>